<dbReference type="EMBL" id="CP002959">
    <property type="protein sequence ID" value="AFM14333.1"/>
    <property type="molecule type" value="Genomic_DNA"/>
</dbReference>
<feature type="active site" evidence="9">
    <location>
        <position position="34"/>
    </location>
</feature>
<dbReference type="AlphaFoldDB" id="I4BAM6"/>
<dbReference type="SUPFAM" id="SSF52540">
    <property type="entry name" value="P-loop containing nucleoside triphosphate hydrolases"/>
    <property type="match status" value="1"/>
</dbReference>
<comment type="pathway">
    <text evidence="9">Cofactor biosynthesis; biotin biosynthesis; biotin from 7,8-diaminononanoate: step 1/2.</text>
</comment>
<dbReference type="GO" id="GO:0005829">
    <property type="term" value="C:cytosol"/>
    <property type="evidence" value="ECO:0007669"/>
    <property type="project" value="TreeGrafter"/>
</dbReference>
<comment type="catalytic activity">
    <reaction evidence="9">
        <text>(7R,8S)-7,8-diammoniononanoate + CO2 + ATP = (4R,5S)-dethiobiotin + ADP + phosphate + 3 H(+)</text>
        <dbReference type="Rhea" id="RHEA:15805"/>
        <dbReference type="ChEBI" id="CHEBI:15378"/>
        <dbReference type="ChEBI" id="CHEBI:16526"/>
        <dbReference type="ChEBI" id="CHEBI:30616"/>
        <dbReference type="ChEBI" id="CHEBI:43474"/>
        <dbReference type="ChEBI" id="CHEBI:149469"/>
        <dbReference type="ChEBI" id="CHEBI:149473"/>
        <dbReference type="ChEBI" id="CHEBI:456216"/>
        <dbReference type="EC" id="6.3.3.3"/>
    </reaction>
</comment>
<feature type="binding site" evidence="9">
    <location>
        <position position="38"/>
    </location>
    <ligand>
        <name>substrate</name>
    </ligand>
</feature>
<dbReference type="OrthoDB" id="9802097at2"/>
<dbReference type="HOGENOM" id="CLU_072551_3_1_12"/>
<dbReference type="GO" id="GO:0005524">
    <property type="term" value="F:ATP binding"/>
    <property type="evidence" value="ECO:0007669"/>
    <property type="project" value="UniProtKB-UniRule"/>
</dbReference>
<name>I4BAM6_TURPD</name>
<proteinExistence type="inferred from homology"/>
<sequence length="218" mass="22947">MALVVAGTGTDVGKTLASALIMAKYARHGARYLKPVQTGDTSDRAVVADLAGLQQDQALSEIYSFSTAASPHYAAELANTIIEPHHLVQQIKNSGRALVVELAGGLMVPLTRNYTNLDLLRDLRFPVVLVASTGLGTINHSLLSHAALTQAGLSVCGFIFVGKAGPLKEDNIRTVLQLAGAGYLGELLLNESGHLDAAAMRQLAAGFDAAETLRQYLA</sequence>
<evidence type="ECO:0000256" key="6">
    <source>
        <dbReference type="ARBA" id="ARBA00022840"/>
    </source>
</evidence>
<dbReference type="CDD" id="cd03109">
    <property type="entry name" value="DTBS"/>
    <property type="match status" value="1"/>
</dbReference>
<feature type="binding site" evidence="9">
    <location>
        <position position="43"/>
    </location>
    <ligand>
        <name>ATP</name>
        <dbReference type="ChEBI" id="CHEBI:30616"/>
    </ligand>
</feature>
<keyword evidence="7 9" id="KW-0460">Magnesium</keyword>
<feature type="binding site" evidence="9">
    <location>
        <begin position="101"/>
        <end position="104"/>
    </location>
    <ligand>
        <name>ATP</name>
        <dbReference type="ChEBI" id="CHEBI:30616"/>
    </ligand>
</feature>
<organism evidence="10 11">
    <name type="scientific">Turneriella parva (strain ATCC BAA-1111 / DSM 21527 / NCTC 11395 / H)</name>
    <name type="common">Leptospira parva</name>
    <dbReference type="NCBI Taxonomy" id="869212"/>
    <lineage>
        <taxon>Bacteria</taxon>
        <taxon>Pseudomonadati</taxon>
        <taxon>Spirochaetota</taxon>
        <taxon>Spirochaetia</taxon>
        <taxon>Leptospirales</taxon>
        <taxon>Leptospiraceae</taxon>
        <taxon>Turneriella</taxon>
    </lineage>
</organism>
<keyword evidence="2 9" id="KW-0436">Ligase</keyword>
<reference evidence="10 11" key="1">
    <citation type="submission" date="2012-06" db="EMBL/GenBank/DDBJ databases">
        <title>The complete chromosome of genome of Turneriella parva DSM 21527.</title>
        <authorList>
            <consortium name="US DOE Joint Genome Institute (JGI-PGF)"/>
            <person name="Lucas S."/>
            <person name="Han J."/>
            <person name="Lapidus A."/>
            <person name="Bruce D."/>
            <person name="Goodwin L."/>
            <person name="Pitluck S."/>
            <person name="Peters L."/>
            <person name="Kyrpides N."/>
            <person name="Mavromatis K."/>
            <person name="Ivanova N."/>
            <person name="Mikhailova N."/>
            <person name="Chertkov O."/>
            <person name="Detter J.C."/>
            <person name="Tapia R."/>
            <person name="Han C."/>
            <person name="Land M."/>
            <person name="Hauser L."/>
            <person name="Markowitz V."/>
            <person name="Cheng J.-F."/>
            <person name="Hugenholtz P."/>
            <person name="Woyke T."/>
            <person name="Wu D."/>
            <person name="Gronow S."/>
            <person name="Wellnitz S."/>
            <person name="Brambilla E."/>
            <person name="Klenk H.-P."/>
            <person name="Eisen J.A."/>
        </authorList>
    </citation>
    <scope>NUCLEOTIDE SEQUENCE [LARGE SCALE GENOMIC DNA]</scope>
    <source>
        <strain evidence="11">ATCC BAA-1111 / DSM 21527 / NCTC 11395 / H</strain>
    </source>
</reference>
<gene>
    <name evidence="9" type="primary">bioD</name>
    <name evidence="10" type="ordered locus">Turpa_3699</name>
</gene>
<evidence type="ECO:0000256" key="4">
    <source>
        <dbReference type="ARBA" id="ARBA00022741"/>
    </source>
</evidence>
<dbReference type="NCBIfam" id="TIGR00347">
    <property type="entry name" value="bioD"/>
    <property type="match status" value="1"/>
</dbReference>
<dbReference type="PANTHER" id="PTHR43210:SF2">
    <property type="entry name" value="ATP-DEPENDENT DETHIOBIOTIN SYNTHETASE BIOD 2"/>
    <property type="match status" value="1"/>
</dbReference>
<dbReference type="KEGG" id="tpx:Turpa_3699"/>
<evidence type="ECO:0000256" key="2">
    <source>
        <dbReference type="ARBA" id="ARBA00022598"/>
    </source>
</evidence>
<dbReference type="GO" id="GO:0000287">
    <property type="term" value="F:magnesium ion binding"/>
    <property type="evidence" value="ECO:0007669"/>
    <property type="project" value="UniProtKB-UniRule"/>
</dbReference>
<evidence type="ECO:0000256" key="3">
    <source>
        <dbReference type="ARBA" id="ARBA00022723"/>
    </source>
</evidence>
<feature type="binding site" evidence="9">
    <location>
        <position position="43"/>
    </location>
    <ligand>
        <name>Mg(2+)</name>
        <dbReference type="ChEBI" id="CHEBI:18420"/>
    </ligand>
</feature>
<dbReference type="GO" id="GO:0009102">
    <property type="term" value="P:biotin biosynthetic process"/>
    <property type="evidence" value="ECO:0007669"/>
    <property type="project" value="UniProtKB-UniRule"/>
</dbReference>
<dbReference type="Gene3D" id="3.40.50.300">
    <property type="entry name" value="P-loop containing nucleotide triphosphate hydrolases"/>
    <property type="match status" value="1"/>
</dbReference>
<keyword evidence="5 9" id="KW-0093">Biotin biosynthesis</keyword>
<dbReference type="GO" id="GO:0004141">
    <property type="term" value="F:dethiobiotin synthase activity"/>
    <property type="evidence" value="ECO:0007669"/>
    <property type="project" value="UniProtKB-UniRule"/>
</dbReference>
<dbReference type="Proteomes" id="UP000006048">
    <property type="component" value="Chromosome"/>
</dbReference>
<evidence type="ECO:0000256" key="8">
    <source>
        <dbReference type="ARBA" id="ARBA00047386"/>
    </source>
</evidence>
<feature type="binding site" evidence="9">
    <location>
        <position position="101"/>
    </location>
    <ligand>
        <name>Mg(2+)</name>
        <dbReference type="ChEBI" id="CHEBI:18420"/>
    </ligand>
</feature>
<comment type="subcellular location">
    <subcellularLocation>
        <location evidence="9">Cytoplasm</location>
    </subcellularLocation>
</comment>
<comment type="subunit">
    <text evidence="9">Homodimer.</text>
</comment>
<evidence type="ECO:0000256" key="7">
    <source>
        <dbReference type="ARBA" id="ARBA00022842"/>
    </source>
</evidence>
<comment type="caution">
    <text evidence="9">Lacks conserved residue(s) required for the propagation of feature annotation.</text>
</comment>
<comment type="cofactor">
    <cofactor evidence="9">
        <name>Mg(2+)</name>
        <dbReference type="ChEBI" id="CHEBI:18420"/>
    </cofactor>
</comment>
<evidence type="ECO:0000256" key="1">
    <source>
        <dbReference type="ARBA" id="ARBA00022490"/>
    </source>
</evidence>
<keyword evidence="3 9" id="KW-0479">Metal-binding</keyword>
<dbReference type="PANTHER" id="PTHR43210">
    <property type="entry name" value="DETHIOBIOTIN SYNTHETASE"/>
    <property type="match status" value="1"/>
</dbReference>
<evidence type="ECO:0000313" key="11">
    <source>
        <dbReference type="Proteomes" id="UP000006048"/>
    </source>
</evidence>
<dbReference type="Pfam" id="PF13500">
    <property type="entry name" value="AAA_26"/>
    <property type="match status" value="1"/>
</dbReference>
<dbReference type="InterPro" id="IPR004472">
    <property type="entry name" value="DTB_synth_BioD"/>
</dbReference>
<keyword evidence="1 9" id="KW-0963">Cytoplasm</keyword>
<dbReference type="UniPathway" id="UPA00078">
    <property type="reaction ID" value="UER00161"/>
</dbReference>
<dbReference type="PATRIC" id="fig|869212.3.peg.3723"/>
<dbReference type="HAMAP" id="MF_00336">
    <property type="entry name" value="BioD"/>
    <property type="match status" value="1"/>
</dbReference>
<comment type="function">
    <text evidence="9">Catalyzes a mechanistically unusual reaction, the ATP-dependent insertion of CO2 between the N7 and N8 nitrogen atoms of 7,8-diaminopelargonic acid (DAPA, also called 7,8-diammoniononanoate) to form a ureido ring.</text>
</comment>
<accession>I4BAM6</accession>
<dbReference type="STRING" id="869212.Turpa_3699"/>
<evidence type="ECO:0000313" key="10">
    <source>
        <dbReference type="EMBL" id="AFM14333.1"/>
    </source>
</evidence>
<keyword evidence="11" id="KW-1185">Reference proteome</keyword>
<feature type="binding site" evidence="9">
    <location>
        <position position="15"/>
    </location>
    <ligand>
        <name>Mg(2+)</name>
        <dbReference type="ChEBI" id="CHEBI:18420"/>
    </ligand>
</feature>
<comment type="similarity">
    <text evidence="9">Belongs to the dethiobiotin synthetase family.</text>
</comment>
<feature type="binding site" evidence="9">
    <location>
        <begin position="11"/>
        <end position="16"/>
    </location>
    <ligand>
        <name>ATP</name>
        <dbReference type="ChEBI" id="CHEBI:30616"/>
    </ligand>
</feature>
<evidence type="ECO:0000256" key="5">
    <source>
        <dbReference type="ARBA" id="ARBA00022756"/>
    </source>
</evidence>
<dbReference type="RefSeq" id="WP_014804810.1">
    <property type="nucleotide sequence ID" value="NC_018020.1"/>
</dbReference>
<evidence type="ECO:0000256" key="9">
    <source>
        <dbReference type="HAMAP-Rule" id="MF_00336"/>
    </source>
</evidence>
<protein>
    <recommendedName>
        <fullName evidence="9">ATP-dependent dethiobiotin synthetase BioD</fullName>
        <ecNumber evidence="9">6.3.3.3</ecNumber>
    </recommendedName>
    <alternativeName>
        <fullName evidence="9">DTB synthetase</fullName>
        <shortName evidence="9">DTBS</shortName>
    </alternativeName>
    <alternativeName>
        <fullName evidence="9">Dethiobiotin synthase</fullName>
    </alternativeName>
</protein>
<dbReference type="InterPro" id="IPR027417">
    <property type="entry name" value="P-loop_NTPase"/>
</dbReference>
<comment type="catalytic activity">
    <reaction evidence="8">
        <text>(7R,8S)-8-amino-7-(carboxyamino)nonanoate + ATP = (4R,5S)-dethiobiotin + ADP + phosphate + H(+)</text>
        <dbReference type="Rhea" id="RHEA:63684"/>
        <dbReference type="ChEBI" id="CHEBI:15378"/>
        <dbReference type="ChEBI" id="CHEBI:30616"/>
        <dbReference type="ChEBI" id="CHEBI:43474"/>
        <dbReference type="ChEBI" id="CHEBI:149470"/>
        <dbReference type="ChEBI" id="CHEBI:149473"/>
        <dbReference type="ChEBI" id="CHEBI:456216"/>
    </reaction>
</comment>
<dbReference type="EC" id="6.3.3.3" evidence="9"/>
<keyword evidence="6 9" id="KW-0067">ATP-binding</keyword>
<keyword evidence="4 9" id="KW-0547">Nucleotide-binding</keyword>
<dbReference type="PIRSF" id="PIRSF006755">
    <property type="entry name" value="DTB_synth"/>
    <property type="match status" value="1"/>
</dbReference>